<keyword evidence="7" id="KW-1185">Reference proteome</keyword>
<evidence type="ECO:0000313" key="7">
    <source>
        <dbReference type="Proteomes" id="UP000232455"/>
    </source>
</evidence>
<evidence type="ECO:0000256" key="1">
    <source>
        <dbReference type="ARBA" id="ARBA00001946"/>
    </source>
</evidence>
<dbReference type="Pfam" id="PF08282">
    <property type="entry name" value="Hydrolase_3"/>
    <property type="match status" value="1"/>
</dbReference>
<comment type="cofactor">
    <cofactor evidence="1">
        <name>Mg(2+)</name>
        <dbReference type="ChEBI" id="CHEBI:18420"/>
    </cofactor>
</comment>
<dbReference type="PANTHER" id="PTHR47267">
    <property type="match status" value="1"/>
</dbReference>
<evidence type="ECO:0008006" key="8">
    <source>
        <dbReference type="Google" id="ProtNLM"/>
    </source>
</evidence>
<sequence>MYLLIASDLDGTLLLPGGTFGAFTKSVIHSLNHAGHHIVLATGRHQTDVESLLDSQSLPVHLITSNGARISSACGGLALSEELPASVVQTLLEETRGDADLTINLYCQSSWLMSREDENLKDFSQNPAFQPVICASESLPLTAVQKVFFFQRNKDHGALLRLQTRLNQLLGDQISTVFTFPWCLEVMTRDVSKGNALKQLADFLNVPVQACIAFGDGLNDADMLSGVGKGVLMGNAHAELMQALPDAEVIGPCTDEAVAQYLWNHLLQNATVPA</sequence>
<dbReference type="CDD" id="cd07516">
    <property type="entry name" value="HAD_Pase"/>
    <property type="match status" value="1"/>
</dbReference>
<dbReference type="Proteomes" id="UP000232455">
    <property type="component" value="Unassembled WGS sequence"/>
</dbReference>
<protein>
    <recommendedName>
        <fullName evidence="8">Cof-type HAD-IIB family hydrolase</fullName>
    </recommendedName>
</protein>
<evidence type="ECO:0000256" key="4">
    <source>
        <dbReference type="ARBA" id="ARBA00022842"/>
    </source>
</evidence>
<comment type="similarity">
    <text evidence="5">Belongs to the HAD-like hydrolase superfamily. Cof family.</text>
</comment>
<dbReference type="PROSITE" id="PS01229">
    <property type="entry name" value="COF_2"/>
    <property type="match status" value="1"/>
</dbReference>
<reference evidence="6 7" key="1">
    <citation type="submission" date="2017-11" db="EMBL/GenBank/DDBJ databases">
        <title>Genome sequencing of a diverse group of Pseudomonas species.</title>
        <authorList>
            <person name="Loper J."/>
        </authorList>
    </citation>
    <scope>NUCLEOTIDE SEQUENCE [LARGE SCALE GENOMIC DNA]</scope>
    <source>
        <strain evidence="6 7">LMG 25716</strain>
    </source>
</reference>
<dbReference type="InterPro" id="IPR000150">
    <property type="entry name" value="Cof"/>
</dbReference>
<dbReference type="Gene3D" id="3.30.1240.10">
    <property type="match status" value="1"/>
</dbReference>
<evidence type="ECO:0000256" key="5">
    <source>
        <dbReference type="ARBA" id="ARBA00034778"/>
    </source>
</evidence>
<comment type="caution">
    <text evidence="6">The sequence shown here is derived from an EMBL/GenBank/DDBJ whole genome shotgun (WGS) entry which is preliminary data.</text>
</comment>
<dbReference type="SFLD" id="SFLDG01140">
    <property type="entry name" value="C2.B:_Phosphomannomutase_and_P"/>
    <property type="match status" value="1"/>
</dbReference>
<dbReference type="InterPro" id="IPR023214">
    <property type="entry name" value="HAD_sf"/>
</dbReference>
<evidence type="ECO:0000256" key="3">
    <source>
        <dbReference type="ARBA" id="ARBA00022801"/>
    </source>
</evidence>
<dbReference type="PROSITE" id="PS01228">
    <property type="entry name" value="COF_1"/>
    <property type="match status" value="1"/>
</dbReference>
<keyword evidence="2" id="KW-0479">Metal-binding</keyword>
<dbReference type="NCBIfam" id="TIGR01484">
    <property type="entry name" value="HAD-SF-IIB"/>
    <property type="match status" value="1"/>
</dbReference>
<gene>
    <name evidence="6" type="ORF">ATI02_0563</name>
</gene>
<dbReference type="RefSeq" id="WP_095190661.1">
    <property type="nucleotide sequence ID" value="NZ_JAVLSL010000010.1"/>
</dbReference>
<name>A0ABX4PUD8_9PSED</name>
<keyword evidence="4" id="KW-0460">Magnesium</keyword>
<evidence type="ECO:0000256" key="2">
    <source>
        <dbReference type="ARBA" id="ARBA00022723"/>
    </source>
</evidence>
<dbReference type="EMBL" id="PHHE01000001">
    <property type="protein sequence ID" value="PKA67853.1"/>
    <property type="molecule type" value="Genomic_DNA"/>
</dbReference>
<dbReference type="PANTHER" id="PTHR47267:SF2">
    <property type="entry name" value="HMP-PP PHOSPHATASE"/>
    <property type="match status" value="1"/>
</dbReference>
<dbReference type="SUPFAM" id="SSF56784">
    <property type="entry name" value="HAD-like"/>
    <property type="match status" value="1"/>
</dbReference>
<proteinExistence type="inferred from homology"/>
<dbReference type="InterPro" id="IPR036412">
    <property type="entry name" value="HAD-like_sf"/>
</dbReference>
<dbReference type="InterPro" id="IPR006379">
    <property type="entry name" value="HAD-SF_hydro_IIB"/>
</dbReference>
<dbReference type="Gene3D" id="3.40.50.1000">
    <property type="entry name" value="HAD superfamily/HAD-like"/>
    <property type="match status" value="1"/>
</dbReference>
<dbReference type="SFLD" id="SFLDS00003">
    <property type="entry name" value="Haloacid_Dehalogenase"/>
    <property type="match status" value="1"/>
</dbReference>
<evidence type="ECO:0000313" key="6">
    <source>
        <dbReference type="EMBL" id="PKA67853.1"/>
    </source>
</evidence>
<accession>A0ABX4PUD8</accession>
<keyword evidence="3" id="KW-0378">Hydrolase</keyword>
<organism evidence="6 7">
    <name type="scientific">Pseudomonas baetica</name>
    <dbReference type="NCBI Taxonomy" id="674054"/>
    <lineage>
        <taxon>Bacteria</taxon>
        <taxon>Pseudomonadati</taxon>
        <taxon>Pseudomonadota</taxon>
        <taxon>Gammaproteobacteria</taxon>
        <taxon>Pseudomonadales</taxon>
        <taxon>Pseudomonadaceae</taxon>
        <taxon>Pseudomonas</taxon>
    </lineage>
</organism>
<dbReference type="NCBIfam" id="TIGR00099">
    <property type="entry name" value="Cof-subfamily"/>
    <property type="match status" value="1"/>
</dbReference>